<dbReference type="AlphaFoldDB" id="F7XVU5"/>
<sequence>MVVFCIKFDTSFEVKAALLAIFLNYSILTYAIRLSSFVSLYMYSLER</sequence>
<keyword evidence="3" id="KW-1185">Reference proteome</keyword>
<evidence type="ECO:0000256" key="1">
    <source>
        <dbReference type="SAM" id="Phobius"/>
    </source>
</evidence>
<dbReference type="EMBL" id="CP002130">
    <property type="protein sequence ID" value="AEI88794.1"/>
    <property type="molecule type" value="Genomic_DNA"/>
</dbReference>
<proteinExistence type="predicted"/>
<evidence type="ECO:0000313" key="2">
    <source>
        <dbReference type="EMBL" id="AEI88794.1"/>
    </source>
</evidence>
<dbReference type="STRING" id="696127.midi_00487"/>
<feature type="transmembrane region" description="Helical" evidence="1">
    <location>
        <begin position="16"/>
        <end position="43"/>
    </location>
</feature>
<name>F7XVU5_MIDMI</name>
<keyword evidence="1" id="KW-0812">Transmembrane</keyword>
<protein>
    <submittedName>
        <fullName evidence="2">Uncharacterized protein</fullName>
    </submittedName>
</protein>
<gene>
    <name evidence="2" type="ordered locus">midi_00487</name>
</gene>
<keyword evidence="1" id="KW-1133">Transmembrane helix</keyword>
<dbReference type="Proteomes" id="UP000006639">
    <property type="component" value="Chromosome"/>
</dbReference>
<organism evidence="2 3">
    <name type="scientific">Midichloria mitochondrii (strain IricVA)</name>
    <dbReference type="NCBI Taxonomy" id="696127"/>
    <lineage>
        <taxon>Bacteria</taxon>
        <taxon>Pseudomonadati</taxon>
        <taxon>Pseudomonadota</taxon>
        <taxon>Alphaproteobacteria</taxon>
        <taxon>Rickettsiales</taxon>
        <taxon>Candidatus Midichloriaceae</taxon>
        <taxon>Candidatus Midichloria</taxon>
    </lineage>
</organism>
<evidence type="ECO:0000313" key="3">
    <source>
        <dbReference type="Proteomes" id="UP000006639"/>
    </source>
</evidence>
<dbReference type="KEGG" id="mmn:midi_00487"/>
<keyword evidence="1" id="KW-0472">Membrane</keyword>
<reference evidence="2 3" key="1">
    <citation type="journal article" date="2011" name="Mol. Biol. Evol.">
        <title>Phylogenomic evidence for the presence of a flagellum and cbb3 oxidase in the free-living mitochondrial ancestor.</title>
        <authorList>
            <person name="Sassera D."/>
            <person name="Lo N."/>
            <person name="Epis S."/>
            <person name="D'Auria G."/>
            <person name="Montagna M."/>
            <person name="Comandatore F."/>
            <person name="Horner D."/>
            <person name="Pereto J."/>
            <person name="Luciano A.M."/>
            <person name="Franciosi F."/>
            <person name="Ferri E."/>
            <person name="Crotti E."/>
            <person name="Bazzocchi C."/>
            <person name="Daffonchio D."/>
            <person name="Sacchi L."/>
            <person name="Moya A."/>
            <person name="Latorre A."/>
            <person name="Bandi C."/>
        </authorList>
    </citation>
    <scope>NUCLEOTIDE SEQUENCE [LARGE SCALE GENOMIC DNA]</scope>
    <source>
        <strain evidence="2 3">IricVA</strain>
    </source>
</reference>
<dbReference type="HOGENOM" id="CLU_3170289_0_0_5"/>
<accession>F7XVU5</accession>